<dbReference type="KEGG" id="vg:65133691"/>
<proteinExistence type="predicted"/>
<feature type="region of interest" description="Disordered" evidence="1">
    <location>
        <begin position="312"/>
        <end position="374"/>
    </location>
</feature>
<feature type="region of interest" description="Disordered" evidence="1">
    <location>
        <begin position="1"/>
        <end position="103"/>
    </location>
</feature>
<sequence length="374" mass="41729">MSDSINQSVLGMSDADFLKQPMPTFESASSQEEQVEEVQQTEETKDTSTQNQEQETTTEQSEETTEQTTQEDNTQEQTTETQTETTSEETNTEEQTTSDNVPDAEAQLKKLFTPFKANGRELKVDSVDEAITLMQQGANYNKKMAALKPSLKILKMLENNGLLDEGKLTYLIDIDKKNPEAITKLIKESGIDPLDVNVQEEPKYKPGNYSVSDAQVNLDSVLDSIEHSPTYERTMTVITQEWDNDSKRVLANDPGLIPLINQHMSNGIFDMIDGEITKQRALGNLSGLSDLQAYEAVGKQLAQKGAFASLQNNTQQQPVETKAHIPTQTDTERAAKRKAASPTKQSQTTKEETNLNPLAMSDEEFEKAFNSKFR</sequence>
<dbReference type="RefSeq" id="YP_010115087.1">
    <property type="nucleotide sequence ID" value="NC_055921.1"/>
</dbReference>
<dbReference type="Proteomes" id="UP000662760">
    <property type="component" value="Segment"/>
</dbReference>
<name>A0A898KAR8_9CAUD</name>
<accession>A0A898KAR8</accession>
<evidence type="ECO:0000313" key="2">
    <source>
        <dbReference type="EMBL" id="QSJ04053.1"/>
    </source>
</evidence>
<evidence type="ECO:0000313" key="3">
    <source>
        <dbReference type="Proteomes" id="UP000662760"/>
    </source>
</evidence>
<protein>
    <recommendedName>
        <fullName evidence="4">Tape measure protein</fullName>
    </recommendedName>
</protein>
<feature type="compositionally biased region" description="Low complexity" evidence="1">
    <location>
        <begin position="47"/>
        <end position="59"/>
    </location>
</feature>
<reference evidence="2" key="1">
    <citation type="submission" date="2021-01" db="EMBL/GenBank/DDBJ databases">
        <authorList>
            <person name="Shang Y."/>
        </authorList>
    </citation>
    <scope>NUCLEOTIDE SEQUENCE</scope>
</reference>
<feature type="compositionally biased region" description="Low complexity" evidence="1">
    <location>
        <begin position="66"/>
        <end position="85"/>
    </location>
</feature>
<dbReference type="EMBL" id="MW544066">
    <property type="protein sequence ID" value="QSJ04053.1"/>
    <property type="molecule type" value="Genomic_DNA"/>
</dbReference>
<evidence type="ECO:0008006" key="4">
    <source>
        <dbReference type="Google" id="ProtNLM"/>
    </source>
</evidence>
<feature type="compositionally biased region" description="Polar residues" evidence="1">
    <location>
        <begin position="1"/>
        <end position="10"/>
    </location>
</feature>
<organism evidence="2 3">
    <name type="scientific">Salmonella phage vB_SalP_TR2</name>
    <dbReference type="NCBI Taxonomy" id="2812854"/>
    <lineage>
        <taxon>Viruses</taxon>
        <taxon>Duplodnaviria</taxon>
        <taxon>Heunggongvirae</taxon>
        <taxon>Uroviricota</taxon>
        <taxon>Caudoviricetes</taxon>
        <taxon>Schitoviridae</taxon>
        <taxon>Triduovirus</taxon>
        <taxon>Triduovirus Tr2</taxon>
    </lineage>
</organism>
<evidence type="ECO:0000256" key="1">
    <source>
        <dbReference type="SAM" id="MobiDB-lite"/>
    </source>
</evidence>
<keyword evidence="3" id="KW-1185">Reference proteome</keyword>
<dbReference type="GeneID" id="65133691"/>